<evidence type="ECO:0000256" key="4">
    <source>
        <dbReference type="ARBA" id="ARBA00023027"/>
    </source>
</evidence>
<dbReference type="Pfam" id="PF00931">
    <property type="entry name" value="NB-ARC"/>
    <property type="match status" value="1"/>
</dbReference>
<evidence type="ECO:0000313" key="7">
    <source>
        <dbReference type="Proteomes" id="UP001157006"/>
    </source>
</evidence>
<dbReference type="EMBL" id="OX451736">
    <property type="protein sequence ID" value="CAI8586600.1"/>
    <property type="molecule type" value="Genomic_DNA"/>
</dbReference>
<dbReference type="GO" id="GO:0007165">
    <property type="term" value="P:signal transduction"/>
    <property type="evidence" value="ECO:0007669"/>
    <property type="project" value="InterPro"/>
</dbReference>
<sequence>MSSSSHDTPQQEKIISNFEARTHDLFSSFKGKDTRATFIHDVFLSFRGEDTRATFTSHLHDSLQNAGVHVFQDDHSLQRGANISASLIQAIEGSRISVIVFSVNYAGSRWCLEELVKIMECHRTNAQIVLPVFYGVDPSEVRHQTGEFGKSFRLLLERILHENGKGIDLNLGLSYTINFFPQYPEFFQYPELRQAASLAGFVVLNSRNEHEAIKDIVKNVTRLLDKADLFIANNPVGVESRVQDMIQLLQKDIKQSNDVLLLGMWGMGGVGKTTIARAIYNKIGHNFDGRSFLPNIREVWQENATQVNLQEKLLFDIFKEMTTKIQSIENGKIILMDRLRHKRVLIILDDVNTLDQLNALCGSHTWFGAGSRIIITTRDRHILRGNRVNQVYKMKHMEESESIELFSWHAFKQPSPTEDFAEISRNVVEYSGGLPLALEVLGSHLFDRGITEWHSVLGKLKRIPNDQVQKKLKISYDGLNDYTEKEIFLDIACFFIGMNRNDVMLVLNACGLFAEIGISILVERSLVTVDDKNQLGMHDLLRDMGREIVREKSPEELGARCRLWFHDDVLDVLSDQSGTKATKGLSLKLPRANAKYFSTNAFKKMTQLKLLQLAGVKLDGDFEYLSSSLRWLSWNEFPLTHIPINLCRRNLVSIELESSNVNILWKDAQMMTYLKVLNLSHSHCLTHTPEFSYMPNLEKLVLEDCSRLSEISPSIEHLSKILLINLEDCISLCSLPRSIYKLKSLKTLILSGCIKIDKLEEDLEQMKSLTTLLANNTAITKVPFSVVRSKSIGYISLCGYEGLSCDVFPSIIWSWMSPTNNVKFPLQTVSPLSSLVALGVPSSSSHELSSFSNHLPKLRSLWVDSNSEYQLSLDAKIILDALYATVSKEFESTATTSQVLDMTTSTLIQRRSQMQVLGSKHFMNSLFIQMGMDCQVTNILKEKILQNMNMDVNGSGGCLFPGDSYPDWLTFHSEGSSVTFKVPQVEGRNLKTMMCIVYTTTLDNITTDGLKNLLVKNYTKATIQLYKREALVSLEDEERRRVVSSLEPGNKVEIVFVFENSLVVKKIAVYLIYDKPIGKIMDLCHLPDLNVVACCDDENECSVKRFSTREDPTDDFDQNRKKKNRVE</sequence>
<dbReference type="GO" id="GO:0043531">
    <property type="term" value="F:ADP binding"/>
    <property type="evidence" value="ECO:0007669"/>
    <property type="project" value="InterPro"/>
</dbReference>
<dbReference type="InterPro" id="IPR042197">
    <property type="entry name" value="Apaf_helical"/>
</dbReference>
<evidence type="ECO:0000256" key="1">
    <source>
        <dbReference type="ARBA" id="ARBA00022614"/>
    </source>
</evidence>
<evidence type="ECO:0000313" key="6">
    <source>
        <dbReference type="EMBL" id="CAI8586600.1"/>
    </source>
</evidence>
<organism evidence="6 7">
    <name type="scientific">Vicia faba</name>
    <name type="common">Broad bean</name>
    <name type="synonym">Faba vulgaris</name>
    <dbReference type="NCBI Taxonomy" id="3906"/>
    <lineage>
        <taxon>Eukaryota</taxon>
        <taxon>Viridiplantae</taxon>
        <taxon>Streptophyta</taxon>
        <taxon>Embryophyta</taxon>
        <taxon>Tracheophyta</taxon>
        <taxon>Spermatophyta</taxon>
        <taxon>Magnoliopsida</taxon>
        <taxon>eudicotyledons</taxon>
        <taxon>Gunneridae</taxon>
        <taxon>Pentapetalae</taxon>
        <taxon>rosids</taxon>
        <taxon>fabids</taxon>
        <taxon>Fabales</taxon>
        <taxon>Fabaceae</taxon>
        <taxon>Papilionoideae</taxon>
        <taxon>50 kb inversion clade</taxon>
        <taxon>NPAAA clade</taxon>
        <taxon>Hologalegina</taxon>
        <taxon>IRL clade</taxon>
        <taxon>Fabeae</taxon>
        <taxon>Vicia</taxon>
    </lineage>
</organism>
<dbReference type="InterPro" id="IPR044974">
    <property type="entry name" value="Disease_R_plants"/>
</dbReference>
<feature type="domain" description="TIR" evidence="5">
    <location>
        <begin position="38"/>
        <end position="224"/>
    </location>
</feature>
<dbReference type="InterPro" id="IPR000157">
    <property type="entry name" value="TIR_dom"/>
</dbReference>
<dbReference type="Pfam" id="PF01582">
    <property type="entry name" value="TIR"/>
    <property type="match status" value="1"/>
</dbReference>
<evidence type="ECO:0000256" key="2">
    <source>
        <dbReference type="ARBA" id="ARBA00022737"/>
    </source>
</evidence>
<evidence type="ECO:0000256" key="3">
    <source>
        <dbReference type="ARBA" id="ARBA00022821"/>
    </source>
</evidence>
<evidence type="ECO:0000259" key="5">
    <source>
        <dbReference type="PROSITE" id="PS50104"/>
    </source>
</evidence>
<keyword evidence="7" id="KW-1185">Reference proteome</keyword>
<dbReference type="PANTHER" id="PTHR11017">
    <property type="entry name" value="LEUCINE-RICH REPEAT-CONTAINING PROTEIN"/>
    <property type="match status" value="1"/>
</dbReference>
<dbReference type="InterPro" id="IPR027417">
    <property type="entry name" value="P-loop_NTPase"/>
</dbReference>
<dbReference type="PANTHER" id="PTHR11017:SF271">
    <property type="entry name" value="DISEASE RESISTANCE PROTEIN (TIR-NBS-LRR CLASS) FAMILY"/>
    <property type="match status" value="1"/>
</dbReference>
<dbReference type="PRINTS" id="PR00364">
    <property type="entry name" value="DISEASERSIST"/>
</dbReference>
<dbReference type="InterPro" id="IPR002182">
    <property type="entry name" value="NB-ARC"/>
</dbReference>
<dbReference type="GO" id="GO:0006952">
    <property type="term" value="P:defense response"/>
    <property type="evidence" value="ECO:0007669"/>
    <property type="project" value="UniProtKB-KW"/>
</dbReference>
<dbReference type="Gene3D" id="3.80.10.10">
    <property type="entry name" value="Ribonuclease Inhibitor"/>
    <property type="match status" value="1"/>
</dbReference>
<dbReference type="Gene3D" id="1.10.8.430">
    <property type="entry name" value="Helical domain of apoptotic protease-activating factors"/>
    <property type="match status" value="1"/>
</dbReference>
<dbReference type="Gene3D" id="3.40.50.10140">
    <property type="entry name" value="Toll/interleukin-1 receptor homology (TIR) domain"/>
    <property type="match status" value="1"/>
</dbReference>
<dbReference type="Proteomes" id="UP001157006">
    <property type="component" value="Chromosome 1L"/>
</dbReference>
<keyword evidence="3" id="KW-0611">Plant defense</keyword>
<dbReference type="FunFam" id="3.40.50.10140:FF:000007">
    <property type="entry name" value="Disease resistance protein (TIR-NBS-LRR class)"/>
    <property type="match status" value="1"/>
</dbReference>
<dbReference type="SUPFAM" id="SSF52540">
    <property type="entry name" value="P-loop containing nucleoside triphosphate hydrolases"/>
    <property type="match status" value="1"/>
</dbReference>
<name>A0AAV0YKL8_VICFA</name>
<dbReference type="InterPro" id="IPR032675">
    <property type="entry name" value="LRR_dom_sf"/>
</dbReference>
<proteinExistence type="predicted"/>
<dbReference type="SMART" id="SM00255">
    <property type="entry name" value="TIR"/>
    <property type="match status" value="1"/>
</dbReference>
<dbReference type="SUPFAM" id="SSF52200">
    <property type="entry name" value="Toll/Interleukin receptor TIR domain"/>
    <property type="match status" value="1"/>
</dbReference>
<dbReference type="AlphaFoldDB" id="A0AAV0YKL8"/>
<keyword evidence="4" id="KW-0520">NAD</keyword>
<dbReference type="Pfam" id="PF23282">
    <property type="entry name" value="WHD_ROQ1"/>
    <property type="match status" value="1"/>
</dbReference>
<keyword evidence="2" id="KW-0677">Repeat</keyword>
<dbReference type="SUPFAM" id="SSF46785">
    <property type="entry name" value="Winged helix' DNA-binding domain"/>
    <property type="match status" value="1"/>
</dbReference>
<dbReference type="Gene3D" id="3.40.50.300">
    <property type="entry name" value="P-loop containing nucleotide triphosphate hydrolases"/>
    <property type="match status" value="1"/>
</dbReference>
<gene>
    <name evidence="6" type="ORF">VFH_I261320</name>
</gene>
<keyword evidence="1" id="KW-0433">Leucine-rich repeat</keyword>
<accession>A0AAV0YKL8</accession>
<dbReference type="PROSITE" id="PS50104">
    <property type="entry name" value="TIR"/>
    <property type="match status" value="1"/>
</dbReference>
<reference evidence="6 7" key="1">
    <citation type="submission" date="2023-01" db="EMBL/GenBank/DDBJ databases">
        <authorList>
            <person name="Kreplak J."/>
        </authorList>
    </citation>
    <scope>NUCLEOTIDE SEQUENCE [LARGE SCALE GENOMIC DNA]</scope>
</reference>
<dbReference type="InterPro" id="IPR035897">
    <property type="entry name" value="Toll_tir_struct_dom_sf"/>
</dbReference>
<dbReference type="InterPro" id="IPR058192">
    <property type="entry name" value="WHD_ROQ1-like"/>
</dbReference>
<dbReference type="SUPFAM" id="SSF52058">
    <property type="entry name" value="L domain-like"/>
    <property type="match status" value="1"/>
</dbReference>
<dbReference type="InterPro" id="IPR036390">
    <property type="entry name" value="WH_DNA-bd_sf"/>
</dbReference>
<protein>
    <recommendedName>
        <fullName evidence="5">TIR domain-containing protein</fullName>
    </recommendedName>
</protein>